<dbReference type="InterPro" id="IPR035090">
    <property type="entry name" value="Pyridoxal_P_attach_site"/>
</dbReference>
<feature type="region of interest" description="Disordered" evidence="11">
    <location>
        <begin position="472"/>
        <end position="572"/>
    </location>
</feature>
<comment type="similarity">
    <text evidence="3">Belongs to the glycogen phosphorylase family.</text>
</comment>
<organism evidence="13 14">
    <name type="scientific">Streptomyces hebeiensis</name>
    <dbReference type="NCBI Taxonomy" id="229486"/>
    <lineage>
        <taxon>Bacteria</taxon>
        <taxon>Bacillati</taxon>
        <taxon>Actinomycetota</taxon>
        <taxon>Actinomycetes</taxon>
        <taxon>Kitasatosporales</taxon>
        <taxon>Streptomycetaceae</taxon>
        <taxon>Streptomyces</taxon>
    </lineage>
</organism>
<dbReference type="PIRSF" id="PIRSF000460">
    <property type="entry name" value="Pprylas_GlgP"/>
    <property type="match status" value="1"/>
</dbReference>
<evidence type="ECO:0000256" key="9">
    <source>
        <dbReference type="ARBA" id="ARBA00023277"/>
    </source>
</evidence>
<feature type="domain" description="DUF3417" evidence="12">
    <location>
        <begin position="13"/>
        <end position="123"/>
    </location>
</feature>
<dbReference type="InterPro" id="IPR052182">
    <property type="entry name" value="Glycogen/Maltodextrin_Phosph"/>
</dbReference>
<comment type="catalytic activity">
    <reaction evidence="1">
        <text>[(1-&gt;4)-alpha-D-glucosyl](n) + phosphate = [(1-&gt;4)-alpha-D-glucosyl](n-1) + alpha-D-glucose 1-phosphate</text>
        <dbReference type="Rhea" id="RHEA:41732"/>
        <dbReference type="Rhea" id="RHEA-COMP:9584"/>
        <dbReference type="Rhea" id="RHEA-COMP:9586"/>
        <dbReference type="ChEBI" id="CHEBI:15444"/>
        <dbReference type="ChEBI" id="CHEBI:43474"/>
        <dbReference type="ChEBI" id="CHEBI:58601"/>
        <dbReference type="EC" id="2.4.1.1"/>
    </reaction>
</comment>
<accession>A0ABN1UGE4</accession>
<dbReference type="Gene3D" id="3.40.50.2000">
    <property type="entry name" value="Glycogen Phosphorylase B"/>
    <property type="match status" value="3"/>
</dbReference>
<dbReference type="NCBIfam" id="TIGR02094">
    <property type="entry name" value="more_P_ylases"/>
    <property type="match status" value="2"/>
</dbReference>
<evidence type="ECO:0000256" key="1">
    <source>
        <dbReference type="ARBA" id="ARBA00001275"/>
    </source>
</evidence>
<name>A0ABN1UGE4_9ACTN</name>
<evidence type="ECO:0000259" key="12">
    <source>
        <dbReference type="Pfam" id="PF11897"/>
    </source>
</evidence>
<evidence type="ECO:0000256" key="3">
    <source>
        <dbReference type="ARBA" id="ARBA00006047"/>
    </source>
</evidence>
<keyword evidence="9" id="KW-0119">Carbohydrate metabolism</keyword>
<dbReference type="Pfam" id="PF00343">
    <property type="entry name" value="Phosphorylase"/>
    <property type="match status" value="1"/>
</dbReference>
<dbReference type="InterPro" id="IPR024517">
    <property type="entry name" value="Glycogen_phosphorylase_DUF3417"/>
</dbReference>
<feature type="compositionally biased region" description="Low complexity" evidence="11">
    <location>
        <begin position="486"/>
        <end position="504"/>
    </location>
</feature>
<dbReference type="SUPFAM" id="SSF53756">
    <property type="entry name" value="UDP-Glycosyltransferase/glycogen phosphorylase"/>
    <property type="match status" value="3"/>
</dbReference>
<evidence type="ECO:0000256" key="8">
    <source>
        <dbReference type="ARBA" id="ARBA00022898"/>
    </source>
</evidence>
<dbReference type="PANTHER" id="PTHR42655:SF1">
    <property type="entry name" value="GLYCOGEN PHOSPHORYLASE"/>
    <property type="match status" value="1"/>
</dbReference>
<gene>
    <name evidence="13" type="ORF">GCM10009654_02360</name>
</gene>
<evidence type="ECO:0000256" key="2">
    <source>
        <dbReference type="ARBA" id="ARBA00001933"/>
    </source>
</evidence>
<comment type="function">
    <text evidence="10">Phosphorylase is an important allosteric enzyme in carbohydrate metabolism. Enzymes from different sources differ in their regulatory mechanisms and in their natural substrates. However, all known phosphorylases share catalytic and structural properties.</text>
</comment>
<keyword evidence="14" id="KW-1185">Reference proteome</keyword>
<keyword evidence="6" id="KW-0328">Glycosyltransferase</keyword>
<comment type="cofactor">
    <cofactor evidence="2">
        <name>pyridoxal 5'-phosphate</name>
        <dbReference type="ChEBI" id="CHEBI:597326"/>
    </cofactor>
</comment>
<dbReference type="InterPro" id="IPR000811">
    <property type="entry name" value="Glyco_trans_35"/>
</dbReference>
<dbReference type="PROSITE" id="PS00102">
    <property type="entry name" value="PHOSPHORYLASE"/>
    <property type="match status" value="1"/>
</dbReference>
<evidence type="ECO:0000256" key="4">
    <source>
        <dbReference type="ARBA" id="ARBA00012591"/>
    </source>
</evidence>
<dbReference type="EC" id="2.4.1.1" evidence="4"/>
<sequence length="1016" mass="107539">MKAIRRFTVRPVLPEPLQPLSDLARNLRWSWHTETRDLFESVDPAGWRAADGDPVRLLGGVSAARLAELAADRRFLARLATAAAGLDTYLRGDRWYQRRDGEGGELPAAVAYFSPEFGVTAALPQYSGGLGILAGDHLKAASDLGVPLIGVGLLYRHGYFRQSLSRDGWQQEQYPVLDPDELPLTLLREHGGAPAQVVLALPGGRSLRACVWQARVGRVPLLMLDSDVEENGPGERDVTDRLYGGASEHRLLQEMLLGIGGVRAVRAYCRLTGHPAPEVFHTNEGHAGFLGLERIRELVTGGTAGGGAGAGGGTGTTRATAPTGAEDGRGGSGTAPAAGLGFDAALEAVRAGTVFTTHTPVPAGIDRFDRALVARHFGDDGELPGVDVDRVLGLGLETQPGGDPRLFNMAVMGMRLAQRANGVSTLHGAVSRRMFAGLWPGFDPEEVPITSVTNGVHAPTWVAPEIAALGSHGDGAELGTRGDGAAGAPESEAPRAAGEGAGRAAGDRPADAPDALDAEPADAADRGSADAPDAGPGKPPETASGEPPATTPAKSPDTASADALGRASADAWDRGASTDALARVPDAEIWNVRRELRARLVAEVRERLRASWRLRGAQDAELGWIDGVLDPDVLTIGFARRVPSYKRLTLMLRDRSRLMDLLLHPDRPVQIVVAGKAHPADDGGKRLVQELVRFADDARVRHRIVFLPDYGMGMAQKLYPGCDVWLNNPLRPLEACGTSGMKAALNGCLNLSVLDGWWDEWFEPDFGWAIPTAEGLSTDENRRDDLEAGALYELIEDRVAPRFYDRDEAGLPGRWIEMVRRTLTTLGPKVLAGRMVREYVERLYAPAARAHRALDAGTAAELAAWKYRTRTLWPRVSVDHVEAVAAGTPGGGPGGCGGSSGGAAGGAELGSTLSLRVSVGLGELRPEDVEVQAVAGRVGSDDALAEARTFPLKPAAGPDMEGRWVYEGPLALDRTGPYGYTVRVLPAHPLLATGADLGLVTLPTEATGEGAGVLLR</sequence>
<dbReference type="PANTHER" id="PTHR42655">
    <property type="entry name" value="GLYCOGEN PHOSPHORYLASE"/>
    <property type="match status" value="1"/>
</dbReference>
<feature type="compositionally biased region" description="Low complexity" evidence="11">
    <location>
        <begin position="316"/>
        <end position="325"/>
    </location>
</feature>
<feature type="compositionally biased region" description="Gly residues" evidence="11">
    <location>
        <begin position="303"/>
        <end position="315"/>
    </location>
</feature>
<feature type="region of interest" description="Disordered" evidence="11">
    <location>
        <begin position="303"/>
        <end position="336"/>
    </location>
</feature>
<evidence type="ECO:0000256" key="6">
    <source>
        <dbReference type="ARBA" id="ARBA00022676"/>
    </source>
</evidence>
<dbReference type="Proteomes" id="UP001501371">
    <property type="component" value="Unassembled WGS sequence"/>
</dbReference>
<evidence type="ECO:0000256" key="11">
    <source>
        <dbReference type="SAM" id="MobiDB-lite"/>
    </source>
</evidence>
<evidence type="ECO:0000256" key="5">
    <source>
        <dbReference type="ARBA" id="ARBA00022533"/>
    </source>
</evidence>
<dbReference type="Pfam" id="PF11897">
    <property type="entry name" value="DUF3417"/>
    <property type="match status" value="1"/>
</dbReference>
<dbReference type="RefSeq" id="WP_344268683.1">
    <property type="nucleotide sequence ID" value="NZ_BAAAKV010000001.1"/>
</dbReference>
<reference evidence="13 14" key="1">
    <citation type="journal article" date="2019" name="Int. J. Syst. Evol. Microbiol.">
        <title>The Global Catalogue of Microorganisms (GCM) 10K type strain sequencing project: providing services to taxonomists for standard genome sequencing and annotation.</title>
        <authorList>
            <consortium name="The Broad Institute Genomics Platform"/>
            <consortium name="The Broad Institute Genome Sequencing Center for Infectious Disease"/>
            <person name="Wu L."/>
            <person name="Ma J."/>
        </authorList>
    </citation>
    <scope>NUCLEOTIDE SEQUENCE [LARGE SCALE GENOMIC DNA]</scope>
    <source>
        <strain evidence="13 14">JCM 12696</strain>
    </source>
</reference>
<keyword evidence="7" id="KW-0808">Transferase</keyword>
<keyword evidence="5" id="KW-0021">Allosteric enzyme</keyword>
<comment type="caution">
    <text evidence="13">The sequence shown here is derived from an EMBL/GenBank/DDBJ whole genome shotgun (WGS) entry which is preliminary data.</text>
</comment>
<dbReference type="EMBL" id="BAAAKV010000001">
    <property type="protein sequence ID" value="GAA1150552.1"/>
    <property type="molecule type" value="Genomic_DNA"/>
</dbReference>
<evidence type="ECO:0000256" key="10">
    <source>
        <dbReference type="ARBA" id="ARBA00025174"/>
    </source>
</evidence>
<dbReference type="InterPro" id="IPR011834">
    <property type="entry name" value="Agluc_phsphrylas"/>
</dbReference>
<proteinExistence type="inferred from homology"/>
<protein>
    <recommendedName>
        <fullName evidence="4">glycogen phosphorylase</fullName>
        <ecNumber evidence="4">2.4.1.1</ecNumber>
    </recommendedName>
</protein>
<evidence type="ECO:0000313" key="14">
    <source>
        <dbReference type="Proteomes" id="UP001501371"/>
    </source>
</evidence>
<keyword evidence="8" id="KW-0663">Pyridoxal phosphate</keyword>
<evidence type="ECO:0000313" key="13">
    <source>
        <dbReference type="EMBL" id="GAA1150552.1"/>
    </source>
</evidence>
<evidence type="ECO:0000256" key="7">
    <source>
        <dbReference type="ARBA" id="ARBA00022679"/>
    </source>
</evidence>